<protein>
    <submittedName>
        <fullName evidence="2">DNA/RNA polymerases superfamily protein</fullName>
    </submittedName>
</protein>
<dbReference type="InterPro" id="IPR053134">
    <property type="entry name" value="RNA-dir_DNA_polymerase"/>
</dbReference>
<dbReference type="PANTHER" id="PTHR24559">
    <property type="entry name" value="TRANSPOSON TY3-I GAG-POL POLYPROTEIN"/>
    <property type="match status" value="1"/>
</dbReference>
<reference evidence="2" key="1">
    <citation type="submission" date="2019-08" db="EMBL/GenBank/DDBJ databases">
        <authorList>
            <person name="Liu F."/>
        </authorList>
    </citation>
    <scope>NUCLEOTIDE SEQUENCE [LARGE SCALE GENOMIC DNA]</scope>
    <source>
        <strain evidence="2">PA1801</strain>
        <tissue evidence="2">Leaf</tissue>
    </source>
</reference>
<keyword evidence="1" id="KW-0732">Signal</keyword>
<dbReference type="Gene3D" id="3.30.70.270">
    <property type="match status" value="2"/>
</dbReference>
<dbReference type="Gene3D" id="3.10.10.10">
    <property type="entry name" value="HIV Type 1 Reverse Transcriptase, subunit A, domain 1"/>
    <property type="match status" value="1"/>
</dbReference>
<name>A0A5B6WRT9_9ROSI</name>
<dbReference type="EMBL" id="SMMG02000002">
    <property type="protein sequence ID" value="KAA3484016.1"/>
    <property type="molecule type" value="Genomic_DNA"/>
</dbReference>
<gene>
    <name evidence="2" type="ORF">EPI10_006130</name>
</gene>
<sequence length="309" mass="35967">MQNLLLLLLEVDGQGTVVLLESAEVGPRIQQFDLKVEITLELMRSVHVKRPQLLMLLLCPLKIQSYDFPTNLMLLPFNEVDVILRMDWLTVHDVLVNCQHKRIDLKCQNSELIYVEFAKFDCTLSIISVPVVCKFTNVFLEELSGLPLEREVEFAIEVMPVTASISIAPYRMGTTQLKELKAQLQELIDKSFVRPNELMRLCIDYRQLNKVAIKNKYLLPRIDDLFNQLKGTIVFQPHLDKFVVIFIYDIIIYSRNESEHTQHLRIILQNFVKNNFAPCLENTSFGLKKSNFLIINLCKTFLRYVVFED</sequence>
<proteinExistence type="predicted"/>
<evidence type="ECO:0000313" key="2">
    <source>
        <dbReference type="EMBL" id="KAA3484016.1"/>
    </source>
</evidence>
<dbReference type="Proteomes" id="UP000325315">
    <property type="component" value="Unassembled WGS sequence"/>
</dbReference>
<accession>A0A5B6WRT9</accession>
<dbReference type="PANTHER" id="PTHR24559:SF444">
    <property type="entry name" value="REVERSE TRANSCRIPTASE DOMAIN-CONTAINING PROTEIN"/>
    <property type="match status" value="1"/>
</dbReference>
<dbReference type="InterPro" id="IPR043502">
    <property type="entry name" value="DNA/RNA_pol_sf"/>
</dbReference>
<dbReference type="Pfam" id="PF08284">
    <property type="entry name" value="RVP_2"/>
    <property type="match status" value="1"/>
</dbReference>
<dbReference type="Gene3D" id="2.40.70.10">
    <property type="entry name" value="Acid Proteases"/>
    <property type="match status" value="1"/>
</dbReference>
<comment type="caution">
    <text evidence="2">The sequence shown here is derived from an EMBL/GenBank/DDBJ whole genome shotgun (WGS) entry which is preliminary data.</text>
</comment>
<dbReference type="OrthoDB" id="1731756at2759"/>
<organism evidence="2 3">
    <name type="scientific">Gossypium australe</name>
    <dbReference type="NCBI Taxonomy" id="47621"/>
    <lineage>
        <taxon>Eukaryota</taxon>
        <taxon>Viridiplantae</taxon>
        <taxon>Streptophyta</taxon>
        <taxon>Embryophyta</taxon>
        <taxon>Tracheophyta</taxon>
        <taxon>Spermatophyta</taxon>
        <taxon>Magnoliopsida</taxon>
        <taxon>eudicotyledons</taxon>
        <taxon>Gunneridae</taxon>
        <taxon>Pentapetalae</taxon>
        <taxon>rosids</taxon>
        <taxon>malvids</taxon>
        <taxon>Malvales</taxon>
        <taxon>Malvaceae</taxon>
        <taxon>Malvoideae</taxon>
        <taxon>Gossypium</taxon>
    </lineage>
</organism>
<keyword evidence="3" id="KW-1185">Reference proteome</keyword>
<feature type="signal peptide" evidence="1">
    <location>
        <begin position="1"/>
        <end position="15"/>
    </location>
</feature>
<evidence type="ECO:0000256" key="1">
    <source>
        <dbReference type="SAM" id="SignalP"/>
    </source>
</evidence>
<evidence type="ECO:0000313" key="3">
    <source>
        <dbReference type="Proteomes" id="UP000325315"/>
    </source>
</evidence>
<dbReference type="InterPro" id="IPR043128">
    <property type="entry name" value="Rev_trsase/Diguanyl_cyclase"/>
</dbReference>
<dbReference type="InterPro" id="IPR021109">
    <property type="entry name" value="Peptidase_aspartic_dom_sf"/>
</dbReference>
<dbReference type="SUPFAM" id="SSF56672">
    <property type="entry name" value="DNA/RNA polymerases"/>
    <property type="match status" value="1"/>
</dbReference>
<feature type="chain" id="PRO_5022767559" evidence="1">
    <location>
        <begin position="16"/>
        <end position="309"/>
    </location>
</feature>
<dbReference type="AlphaFoldDB" id="A0A5B6WRT9"/>